<evidence type="ECO:0000256" key="2">
    <source>
        <dbReference type="SAM" id="Phobius"/>
    </source>
</evidence>
<evidence type="ECO:0000313" key="3">
    <source>
        <dbReference type="EnsemblMetazoa" id="Aqu2.1.02198_001"/>
    </source>
</evidence>
<keyword evidence="2" id="KW-1133">Transmembrane helix</keyword>
<evidence type="ECO:0000256" key="1">
    <source>
        <dbReference type="SAM" id="MobiDB-lite"/>
    </source>
</evidence>
<feature type="transmembrane region" description="Helical" evidence="2">
    <location>
        <begin position="247"/>
        <end position="276"/>
    </location>
</feature>
<dbReference type="InParanoid" id="A0A1X7SJI7"/>
<reference evidence="3" key="1">
    <citation type="submission" date="2017-05" db="UniProtKB">
        <authorList>
            <consortium name="EnsemblMetazoa"/>
        </authorList>
    </citation>
    <scope>IDENTIFICATION</scope>
</reference>
<proteinExistence type="predicted"/>
<protein>
    <submittedName>
        <fullName evidence="3">Uncharacterized protein</fullName>
    </submittedName>
</protein>
<organism evidence="3">
    <name type="scientific">Amphimedon queenslandica</name>
    <name type="common">Sponge</name>
    <dbReference type="NCBI Taxonomy" id="400682"/>
    <lineage>
        <taxon>Eukaryota</taxon>
        <taxon>Metazoa</taxon>
        <taxon>Porifera</taxon>
        <taxon>Demospongiae</taxon>
        <taxon>Heteroscleromorpha</taxon>
        <taxon>Haplosclerida</taxon>
        <taxon>Niphatidae</taxon>
        <taxon>Amphimedon</taxon>
    </lineage>
</organism>
<sequence length="435" mass="45619">LNFIQCITNIPAGNNLTLYACEWGTIWNCISNPPAVITGINITSNSTPSALMSSVHSSSVSLTSTVLTAPSMMSVPVMISTSPVTTTLSKNSTILTFATNSTVLTASLNTSSTKSTSSVTSMLSVLSGLSVSTTSTVQQVTSSFIISSTTDTPTISSSTSIPTTRLTSTLVTGTSTASFLSVSKPLSSTHSFLSSLSPTSLSLLISSSSSITSPLLSFSSSLTLSLLTSSSPTPSWTAPSSISSSSLIIGLASGISIALLIIIIVVIVIVVVAATVRFKKRRGRMEVTTDNIYSTGPIMIPLNGVVRDDPSPNTPPAVVPPPIYTEVRRFKDNSERGVYDKVSRVSANGHQTDHNVDRNGSYYSTLNAQSGTVYDTLQHNNNSNPVQPRVIPSQENSSQYSSLGVVAQASKPTPVPHSQYSVVSVHNMPTSRTPL</sequence>
<dbReference type="AlphaFoldDB" id="A0A1X7SJI7"/>
<dbReference type="EnsemblMetazoa" id="Aqu2.1.02198_001">
    <property type="protein sequence ID" value="Aqu2.1.02198_001"/>
    <property type="gene ID" value="Aqu2.1.02198"/>
</dbReference>
<name>A0A1X7SJI7_AMPQE</name>
<accession>A0A1X7SJI7</accession>
<keyword evidence="2" id="KW-0812">Transmembrane</keyword>
<feature type="region of interest" description="Disordered" evidence="1">
    <location>
        <begin position="380"/>
        <end position="399"/>
    </location>
</feature>
<keyword evidence="2" id="KW-0472">Membrane</keyword>